<dbReference type="Gene3D" id="1.25.40.10">
    <property type="entry name" value="Tetratricopeptide repeat domain"/>
    <property type="match status" value="2"/>
</dbReference>
<protein>
    <submittedName>
        <fullName evidence="2">Sel1 repeat protein</fullName>
    </submittedName>
</protein>
<gene>
    <name evidence="2" type="ORF">HMPREF0645_0749</name>
</gene>
<name>D1PUW4_9BACT</name>
<dbReference type="HOGENOM" id="CLU_000288_36_2_10"/>
<evidence type="ECO:0000313" key="2">
    <source>
        <dbReference type="EMBL" id="EFA44824.1"/>
    </source>
</evidence>
<evidence type="ECO:0000313" key="3">
    <source>
        <dbReference type="Proteomes" id="UP000003160"/>
    </source>
</evidence>
<feature type="chain" id="PRO_5003026647" evidence="1">
    <location>
        <begin position="21"/>
        <end position="332"/>
    </location>
</feature>
<dbReference type="AlphaFoldDB" id="D1PUW4"/>
<evidence type="ECO:0000256" key="1">
    <source>
        <dbReference type="SAM" id="SignalP"/>
    </source>
</evidence>
<accession>D1PUW4</accession>
<dbReference type="InterPro" id="IPR050767">
    <property type="entry name" value="Sel1_AlgK"/>
</dbReference>
<reference evidence="2 3" key="1">
    <citation type="submission" date="2009-10" db="EMBL/GenBank/DDBJ databases">
        <authorList>
            <person name="Qin X."/>
            <person name="Bachman B."/>
            <person name="Battles P."/>
            <person name="Bell A."/>
            <person name="Bess C."/>
            <person name="Bickham C."/>
            <person name="Chaboub L."/>
            <person name="Chen D."/>
            <person name="Coyle M."/>
            <person name="Deiros D.R."/>
            <person name="Dinh H."/>
            <person name="Forbes L."/>
            <person name="Fowler G."/>
            <person name="Francisco L."/>
            <person name="Fu Q."/>
            <person name="Gubbala S."/>
            <person name="Hale W."/>
            <person name="Han Y."/>
            <person name="Hemphill L."/>
            <person name="Highlander S.K."/>
            <person name="Hirani K."/>
            <person name="Hogues M."/>
            <person name="Jackson L."/>
            <person name="Jakkamsetti A."/>
            <person name="Javaid M."/>
            <person name="Jiang H."/>
            <person name="Korchina V."/>
            <person name="Kovar C."/>
            <person name="Lara F."/>
            <person name="Lee S."/>
            <person name="Mata R."/>
            <person name="Mathew T."/>
            <person name="Moen C."/>
            <person name="Morales K."/>
            <person name="Munidasa M."/>
            <person name="Nazareth L."/>
            <person name="Ngo R."/>
            <person name="Nguyen L."/>
            <person name="Okwuonu G."/>
            <person name="Ongeri F."/>
            <person name="Patil S."/>
            <person name="Petrosino J."/>
            <person name="Pham C."/>
            <person name="Pham P."/>
            <person name="Pu L.-L."/>
            <person name="Puazo M."/>
            <person name="Raj R."/>
            <person name="Reid J."/>
            <person name="Rouhana J."/>
            <person name="Saada N."/>
            <person name="Shang Y."/>
            <person name="Simmons D."/>
            <person name="Thornton R."/>
            <person name="Warren J."/>
            <person name="Weissenberger G."/>
            <person name="Zhang J."/>
            <person name="Zhang L."/>
            <person name="Zhou C."/>
            <person name="Zhu D."/>
            <person name="Muzny D."/>
            <person name="Worley K."/>
            <person name="Gibbs R."/>
        </authorList>
    </citation>
    <scope>NUCLEOTIDE SEQUENCE [LARGE SCALE GENOMIC DNA]</scope>
    <source>
        <strain evidence="2 3">DSM 17361</strain>
    </source>
</reference>
<dbReference type="Pfam" id="PF08238">
    <property type="entry name" value="Sel1"/>
    <property type="match status" value="6"/>
</dbReference>
<dbReference type="EMBL" id="ACKS01000033">
    <property type="protein sequence ID" value="EFA44824.1"/>
    <property type="molecule type" value="Genomic_DNA"/>
</dbReference>
<dbReference type="SUPFAM" id="SSF81901">
    <property type="entry name" value="HCP-like"/>
    <property type="match status" value="2"/>
</dbReference>
<keyword evidence="3" id="KW-1185">Reference proteome</keyword>
<organism evidence="2 3">
    <name type="scientific">Hallella bergensis DSM 17361</name>
    <dbReference type="NCBI Taxonomy" id="585502"/>
    <lineage>
        <taxon>Bacteria</taxon>
        <taxon>Pseudomonadati</taxon>
        <taxon>Bacteroidota</taxon>
        <taxon>Bacteroidia</taxon>
        <taxon>Bacteroidales</taxon>
        <taxon>Prevotellaceae</taxon>
        <taxon>Hallella</taxon>
    </lineage>
</organism>
<dbReference type="RefSeq" id="WP_007172863.1">
    <property type="nucleotide sequence ID" value="NZ_GG704780.1"/>
</dbReference>
<dbReference type="eggNOG" id="COG0790">
    <property type="taxonomic scope" value="Bacteria"/>
</dbReference>
<sequence>MKLKYMFLSLAMMLGSVLHAQNFHLPLKDTLTVEALEAESGMTLDSVRFYANEGSPDAQFYMGYYYTLSKERNATLARKWYSMAAEQGHPEAAFNLGLMYRDGDGVIRDTKKAFAYFHQSAETGLPLAMCNVALAYNSGIGVEQNNDSAFCWASRGADAGDAQSMYTVALLYYQGLGTKVDKEEATRWAYRSAKAGSADGMALMATLLMEGETVEQNVDKAYEWIVKADSLGSADAGEMKEMIEKYMKLEQPFRKYGLTLKKYMALPDAEFLKVTEQMANDGVAEAQYNLASIYYGGHRGIKKDFKKARYWYREAAKNGFEHAQETLNELGW</sequence>
<dbReference type="OrthoDB" id="1078267at2"/>
<dbReference type="SMART" id="SM00671">
    <property type="entry name" value="SEL1"/>
    <property type="match status" value="6"/>
</dbReference>
<dbReference type="PANTHER" id="PTHR11102">
    <property type="entry name" value="SEL-1-LIKE PROTEIN"/>
    <property type="match status" value="1"/>
</dbReference>
<proteinExistence type="predicted"/>
<dbReference type="InterPro" id="IPR011990">
    <property type="entry name" value="TPR-like_helical_dom_sf"/>
</dbReference>
<comment type="caution">
    <text evidence="2">The sequence shown here is derived from an EMBL/GenBank/DDBJ whole genome shotgun (WGS) entry which is preliminary data.</text>
</comment>
<keyword evidence="1" id="KW-0732">Signal</keyword>
<dbReference type="GO" id="GO:0036503">
    <property type="term" value="P:ERAD pathway"/>
    <property type="evidence" value="ECO:0007669"/>
    <property type="project" value="TreeGrafter"/>
</dbReference>
<feature type="signal peptide" evidence="1">
    <location>
        <begin position="1"/>
        <end position="20"/>
    </location>
</feature>
<dbReference type="Proteomes" id="UP000003160">
    <property type="component" value="Unassembled WGS sequence"/>
</dbReference>
<dbReference type="InterPro" id="IPR006597">
    <property type="entry name" value="Sel1-like"/>
</dbReference>
<dbReference type="PANTHER" id="PTHR11102:SF147">
    <property type="entry name" value="SEL1L ADAPTOR SUBUNIT OF ERAD E3 UBIQUITIN LIGASE"/>
    <property type="match status" value="1"/>
</dbReference>